<evidence type="ECO:0000313" key="2">
    <source>
        <dbReference type="EMBL" id="GAY60208.1"/>
    </source>
</evidence>
<gene>
    <name evidence="2" type="ORF">CUMW_200180</name>
</gene>
<dbReference type="AlphaFoldDB" id="A0A2H5Q6E5"/>
<name>A0A2H5Q6E5_CITUN</name>
<keyword evidence="3" id="KW-1185">Reference proteome</keyword>
<dbReference type="EMBL" id="BDQV01000229">
    <property type="protein sequence ID" value="GAY60208.1"/>
    <property type="molecule type" value="Genomic_DNA"/>
</dbReference>
<dbReference type="Proteomes" id="UP000236630">
    <property type="component" value="Unassembled WGS sequence"/>
</dbReference>
<feature type="region of interest" description="Disordered" evidence="1">
    <location>
        <begin position="70"/>
        <end position="98"/>
    </location>
</feature>
<accession>A0A2H5Q6E5</accession>
<comment type="caution">
    <text evidence="2">The sequence shown here is derived from an EMBL/GenBank/DDBJ whole genome shotgun (WGS) entry which is preliminary data.</text>
</comment>
<evidence type="ECO:0000313" key="3">
    <source>
        <dbReference type="Proteomes" id="UP000236630"/>
    </source>
</evidence>
<organism evidence="2 3">
    <name type="scientific">Citrus unshiu</name>
    <name type="common">Satsuma mandarin</name>
    <name type="synonym">Citrus nobilis var. unshiu</name>
    <dbReference type="NCBI Taxonomy" id="55188"/>
    <lineage>
        <taxon>Eukaryota</taxon>
        <taxon>Viridiplantae</taxon>
        <taxon>Streptophyta</taxon>
        <taxon>Embryophyta</taxon>
        <taxon>Tracheophyta</taxon>
        <taxon>Spermatophyta</taxon>
        <taxon>Magnoliopsida</taxon>
        <taxon>eudicotyledons</taxon>
        <taxon>Gunneridae</taxon>
        <taxon>Pentapetalae</taxon>
        <taxon>rosids</taxon>
        <taxon>malvids</taxon>
        <taxon>Sapindales</taxon>
        <taxon>Rutaceae</taxon>
        <taxon>Aurantioideae</taxon>
        <taxon>Citrus</taxon>
    </lineage>
</organism>
<reference evidence="2 3" key="1">
    <citation type="journal article" date="2017" name="Front. Genet.">
        <title>Draft sequencing of the heterozygous diploid genome of Satsuma (Citrus unshiu Marc.) using a hybrid assembly approach.</title>
        <authorList>
            <person name="Shimizu T."/>
            <person name="Tanizawa Y."/>
            <person name="Mochizuki T."/>
            <person name="Nagasaki H."/>
            <person name="Yoshioka T."/>
            <person name="Toyoda A."/>
            <person name="Fujiyama A."/>
            <person name="Kaminuma E."/>
            <person name="Nakamura Y."/>
        </authorList>
    </citation>
    <scope>NUCLEOTIDE SEQUENCE [LARGE SCALE GENOMIC DNA]</scope>
    <source>
        <strain evidence="3">cv. Miyagawa wase</strain>
    </source>
</reference>
<feature type="non-terminal residue" evidence="2">
    <location>
        <position position="98"/>
    </location>
</feature>
<evidence type="ECO:0000256" key="1">
    <source>
        <dbReference type="SAM" id="MobiDB-lite"/>
    </source>
</evidence>
<proteinExistence type="predicted"/>
<sequence>MWEKLIVLYHRSKSRMSSAFWSLLAMASISLSVSGSACRRLVNASVDQGQLSWTGGASRLAILRTQYASTRTTESEESEDSAVGPLVVPESGHNTKLS</sequence>
<protein>
    <submittedName>
        <fullName evidence="2">Uncharacterized protein</fullName>
    </submittedName>
</protein>